<dbReference type="Pfam" id="PF01479">
    <property type="entry name" value="S4"/>
    <property type="match status" value="1"/>
</dbReference>
<evidence type="ECO:0000256" key="3">
    <source>
        <dbReference type="PROSITE-ProRule" id="PRU00182"/>
    </source>
</evidence>
<accession>A0A8S1THE0</accession>
<dbReference type="Pfam" id="PF00849">
    <property type="entry name" value="PseudoU_synth_2"/>
    <property type="match status" value="1"/>
</dbReference>
<dbReference type="Proteomes" id="UP000689195">
    <property type="component" value="Unassembled WGS sequence"/>
</dbReference>
<dbReference type="AlphaFoldDB" id="A0A8S1THE0"/>
<dbReference type="CDD" id="cd00165">
    <property type="entry name" value="S4"/>
    <property type="match status" value="1"/>
</dbReference>
<dbReference type="SMART" id="SM00363">
    <property type="entry name" value="S4"/>
    <property type="match status" value="1"/>
</dbReference>
<evidence type="ECO:0000256" key="2">
    <source>
        <dbReference type="ARBA" id="ARBA00023235"/>
    </source>
</evidence>
<dbReference type="PANTHER" id="PTHR21600:SF81">
    <property type="entry name" value="21S RRNA PSEUDOURIDINE(2819) SYNTHASE"/>
    <property type="match status" value="1"/>
</dbReference>
<keyword evidence="3" id="KW-0694">RNA-binding</keyword>
<name>A0A8S1THE0_9CILI</name>
<dbReference type="InterPro" id="IPR006224">
    <property type="entry name" value="PsdUridine_synth_RluA-like_CS"/>
</dbReference>
<dbReference type="InterPro" id="IPR050188">
    <property type="entry name" value="RluA_PseudoU_synthase"/>
</dbReference>
<dbReference type="OrthoDB" id="424794at2759"/>
<comment type="similarity">
    <text evidence="1">Belongs to the pseudouridine synthase RluA family.</text>
</comment>
<dbReference type="EMBL" id="CAJJDO010000024">
    <property type="protein sequence ID" value="CAD8153561.1"/>
    <property type="molecule type" value="Genomic_DNA"/>
</dbReference>
<dbReference type="InterPro" id="IPR002942">
    <property type="entry name" value="S4_RNA-bd"/>
</dbReference>
<dbReference type="PANTHER" id="PTHR21600">
    <property type="entry name" value="MITOCHONDRIAL RNA PSEUDOURIDINE SYNTHASE"/>
    <property type="match status" value="1"/>
</dbReference>
<dbReference type="PROSITE" id="PS01129">
    <property type="entry name" value="PSI_RLU"/>
    <property type="match status" value="1"/>
</dbReference>
<organism evidence="5 6">
    <name type="scientific">Paramecium pentaurelia</name>
    <dbReference type="NCBI Taxonomy" id="43138"/>
    <lineage>
        <taxon>Eukaryota</taxon>
        <taxon>Sar</taxon>
        <taxon>Alveolata</taxon>
        <taxon>Ciliophora</taxon>
        <taxon>Intramacronucleata</taxon>
        <taxon>Oligohymenophorea</taxon>
        <taxon>Peniculida</taxon>
        <taxon>Parameciidae</taxon>
        <taxon>Paramecium</taxon>
    </lineage>
</organism>
<dbReference type="GO" id="GO:0009982">
    <property type="term" value="F:pseudouridine synthase activity"/>
    <property type="evidence" value="ECO:0007669"/>
    <property type="project" value="InterPro"/>
</dbReference>
<dbReference type="CDD" id="cd02869">
    <property type="entry name" value="PseudoU_synth_RluA_like"/>
    <property type="match status" value="1"/>
</dbReference>
<evidence type="ECO:0000256" key="1">
    <source>
        <dbReference type="ARBA" id="ARBA00010876"/>
    </source>
</evidence>
<dbReference type="GO" id="GO:0003723">
    <property type="term" value="F:RNA binding"/>
    <property type="evidence" value="ECO:0007669"/>
    <property type="project" value="UniProtKB-KW"/>
</dbReference>
<sequence length="350" mass="41204">MFLTTFIKSHFTKLSVPIFNSHSGSRIDKFLIEDLNRSWNEVQKLIRNGEINVNNKKIKDHQFLLKEGDVVTYWDKLKKQVDTQLRPIPNIQAYEELKKMILYENDQIIILNKQHGYASQGGANPNYNIPEILNLYFKNFYIIHRLDQLTSGLLIIAKNKDIATEISRIIQEKAFITKKYIAVVQGQTKVQKGLIDRPLLFNTNNQKQTCYNEEQLLEGKYLPARTSYEVIQEYQYHDEMYSVLDLQIFEGRKHQIRAHLSQVLKTPILFDQKYGFQFTKTNRDLQTQIFGQNQGIMLQAKKIIFQNFPVDINEQFYQNSNGTMIQKNEKLEIEATFSTEFESLFQILQK</sequence>
<dbReference type="PROSITE" id="PS50889">
    <property type="entry name" value="S4"/>
    <property type="match status" value="1"/>
</dbReference>
<evidence type="ECO:0000313" key="5">
    <source>
        <dbReference type="EMBL" id="CAD8153561.1"/>
    </source>
</evidence>
<keyword evidence="6" id="KW-1185">Reference proteome</keyword>
<feature type="domain" description="RNA-binding S4" evidence="4">
    <location>
        <begin position="25"/>
        <end position="86"/>
    </location>
</feature>
<keyword evidence="2" id="KW-0413">Isomerase</keyword>
<protein>
    <recommendedName>
        <fullName evidence="4">RNA-binding S4 domain-containing protein</fullName>
    </recommendedName>
</protein>
<dbReference type="GO" id="GO:0000455">
    <property type="term" value="P:enzyme-directed rRNA pseudouridine synthesis"/>
    <property type="evidence" value="ECO:0007669"/>
    <property type="project" value="TreeGrafter"/>
</dbReference>
<gene>
    <name evidence="5" type="ORF">PPENT_87.1.T0240285</name>
</gene>
<dbReference type="InterPro" id="IPR006145">
    <property type="entry name" value="PsdUridine_synth_RsuA/RluA"/>
</dbReference>
<evidence type="ECO:0000313" key="6">
    <source>
        <dbReference type="Proteomes" id="UP000689195"/>
    </source>
</evidence>
<proteinExistence type="inferred from homology"/>
<comment type="caution">
    <text evidence="5">The sequence shown here is derived from an EMBL/GenBank/DDBJ whole genome shotgun (WGS) entry which is preliminary data.</text>
</comment>
<reference evidence="5" key="1">
    <citation type="submission" date="2021-01" db="EMBL/GenBank/DDBJ databases">
        <authorList>
            <consortium name="Genoscope - CEA"/>
            <person name="William W."/>
        </authorList>
    </citation>
    <scope>NUCLEOTIDE SEQUENCE</scope>
</reference>
<evidence type="ECO:0000259" key="4">
    <source>
        <dbReference type="SMART" id="SM00363"/>
    </source>
</evidence>